<sequence length="2700" mass="292992">MPSVTSETERPRQLEAPKMQLECLELAGCTLDRYISADNSRPSFLEITGIAAQGSPTCSGLNAGDYRNLSALLNHPNLSQLKILNKVPLPPEIMEHFAHMQCHCLMGVFPEISRVWLAIDSNIYVWAFEYGSDVAYFDGLGETIVSVGLVKPKPGVFQSFVKYLLVLTTTVEIVVLGVTFSNSKQDGSAEFEEIHLVPEPVFVLPTDGVSMLCVKSNSKGRIFMGGKDGCLYEITYQAQLGWFGKHCKKVNHSTSALSFLVPSFLNAALYDEDPIVKIEVDNSRHILYTLSEKGCIEVFDLGSDGEDLSKVVRLSQGKIVSLAVDIVKTLEANNFKPVISISAVEESESDHLNLVAVTQTGARLYFSAGCGDASQGASQRPQYLTLLHVRLPPGFTPNSSVLKPKQVHSAVYDNGTLVMVCSAGGGEAESLWCLSRVLPGAGFSEAHTALALDGPAWALTALPPAHDQLSPALRLKKEVWACSRWAVVSAWGAALLAAGAAPDLLRALLRDCRGPDAQPVKDMFQLHGADQACACALYLACEDATSGDLSISEWAARAFFLYGSQVAPAPYFPQTSQLSSTIGSPKFSPRQVSTPMSRPQDQLRQLNQSYQQAQINQSMGIQNQSLMPQSFQQNMMSPTPFNQSSFMGNVTQQARDNYPMQVEYSAKHNGLYIYVGRILSPIWNLKCVTKSLTPDNKEFMSSKVTGEDCAYIVKKLQRVAAFIQRVVAPPHTEEQASLHALKLFITMAIEMLSLWKVLCEHQFHVIAASLPPEQQSALQAASFRELLVGGQEVACLLLGSLVAGYLRDNASVDGISQKLRQLCPTLYRQEDATCSKANELLIFAKQQKNPAEREEMLQQALKLCKDVAPNVNLPLVCSKLISVGYYSGVVDLCVTCASKLDPQDKALYYYKSDQPSQDREGHLTYYRRMEIYREVCNALERLYERSSEATGNGSSAASDALHTLSPADANYQGRKLVWDCLCRDDELLHVAVYEWLVSKNLGAELLSLSGAPPASLRTYLTAAARQAPAPAALHLLDLLWKVLEKAGDHLAAAHVLEGLATKPGTGATLAQRMSWVSAGVVCVRGAGARAAGGAELLRRLEEAAEVARVQAAVRAALRAAAAPAPPHLLQRLDDELLEITQLYEEYADRYNLWECKLAIVQCSGHNDALLVENIWSNILAEAEAAARNLATPDERLSSVLSKLTTLGREYVNTGHCFPLYFIVRQLEIMSCKLQSEKSMVFRAILNIGVSLEQVLDIYIKLVSVNERVWLGCGDESHVCACAALLLGAARAELAPLPPAPRRRALARCKDLHEAALSTLQVRARARAAGLRRRVARVRVRGAAAGRRARRAGAAAARAAPPRARALQGPARGRALHAAGTCTSACGWAAATSRTCARARRCCWAPRAPSWRRCRPRRAAARSRAARTCTRPRSPRCRYVHERVRLGCGDESHVCACAALLLGAARAELAPLPPAPRRRALARCKDLHEAALSTLQVRARARAAGLRRRVARVRVRGAAAGRRARRAGAAAARAAPPRARALQGPARGRALHAAGTCTSACGWAAATSRTCARARRCCWAPRAPSWRRCRPRRAAARSRAARTCTRPRSPRCRYVHERVRLGCGDESHVCACAALLLGAARAELAPLPPAPRRRALARCKDLHEAALSTLQVRARARAAGLRRRVARVRVRGAAAGRRARRAGAAAARAAPPRARALQGPARGRALHAAGTCTSACGWAAATSRTCARARRCCWAPRAPSWRRCRPRRAAARSRAARTCTRPRSPRCRYVHERVRLGCGDESHVCACAALLLGAARAELAPLPPAPRRRALARCKDLHEAALSTLQVRARARAAGLRRRVARVRVRGAAAGRRARRAGAAAARAAPPRARALQGPARGRALHAAGTCTSACGWAAATSRTCARARRCCWAPRAPSWRRCRPRRAAARSRAARTCTRPRSPRCRYVHERVRLGCGDESHVCACAALLLGAARAELAPLPPAPRRRALARCKDLHEAALSTLQVRARARAAGLRRRVARVRVRGAAAGRRARRAGAAAARAAPPRARALQGPARGRALHAAGTCTSACGWAAATSRTCARARRCCWAPRAPSWRRCRPRRAAARSRAARTCTRPRSPRCRYVHERVRLGCGNESHVCACAALLLGAARAELAPLPPAPRRRALARCKDLHEAALSTLQVRARARAAGLRRRVARVRVRGAAAGRRARRAGAAAARAAPPRARALQGPARGRALHAAGTCTSACGWAAATSRTCARARRCCWAPRAPSWRRCRPRRAAARSRAARTCTRPRSPRCRYVHERVRLGCGDESHVCACAALLLGAARAELAPLPPAPRRRALARCKDLHEAALSTLQVRARARAAGLRRRVARVRVRGAAAGRRARRAGAAAARAAPPRARALQGPARGRALHAAGTCTSACGWAAATSRTCARARRCCWAPRAPSWRRCRPRRAAARSRAARTCTRPRSPRCRYVHERVRLGCGNESHVCACAALLLGAARAELAPLPPAPRRRALARCKDLHEAALSTLQVRARARAAGLRRRVARVRVRGAAAGRRARRAGAAAARAAPPRARALQGPARGRALHAAGTCTSACGWAAATSRTCARARRCCWAPRAPSWRRCRPRRAAARSRAARTCTRPRSPRCRYVYERVWLGCGDESHSRPNTQHLIDKLTVAQAHLDRMD</sequence>
<evidence type="ECO:0000313" key="7">
    <source>
        <dbReference type="EMBL" id="CAH2086533.1"/>
    </source>
</evidence>
<dbReference type="GO" id="GO:0044611">
    <property type="term" value="C:nuclear pore inner ring"/>
    <property type="evidence" value="ECO:0007669"/>
    <property type="project" value="TreeGrafter"/>
</dbReference>
<dbReference type="Gene3D" id="1.25.40.440">
    <property type="entry name" value="Nucleoporin, helical domain, central subdomain"/>
    <property type="match status" value="1"/>
</dbReference>
<dbReference type="GO" id="GO:0017056">
    <property type="term" value="F:structural constituent of nuclear pore"/>
    <property type="evidence" value="ECO:0007669"/>
    <property type="project" value="InterPro"/>
</dbReference>
<dbReference type="InterPro" id="IPR007187">
    <property type="entry name" value="Nucleoporin_Nup133/Nup155_C"/>
</dbReference>
<dbReference type="Gene3D" id="1.20.120.1880">
    <property type="entry name" value="Nucleoporin, helical C-terminal domain"/>
    <property type="match status" value="1"/>
</dbReference>
<evidence type="ECO:0008006" key="9">
    <source>
        <dbReference type="Google" id="ProtNLM"/>
    </source>
</evidence>
<dbReference type="GO" id="GO:0036228">
    <property type="term" value="P:protein localization to nuclear inner membrane"/>
    <property type="evidence" value="ECO:0007669"/>
    <property type="project" value="TreeGrafter"/>
</dbReference>
<dbReference type="GO" id="GO:0006405">
    <property type="term" value="P:RNA export from nucleus"/>
    <property type="evidence" value="ECO:0007669"/>
    <property type="project" value="TreeGrafter"/>
</dbReference>
<dbReference type="Pfam" id="PF08801">
    <property type="entry name" value="Nucleoporin_N"/>
    <property type="match status" value="1"/>
</dbReference>
<protein>
    <recommendedName>
        <fullName evidence="9">Nuclear pore complex protein Nup155</fullName>
    </recommendedName>
</protein>
<keyword evidence="3" id="KW-0813">Transport</keyword>
<evidence type="ECO:0000256" key="3">
    <source>
        <dbReference type="ARBA" id="ARBA00022448"/>
    </source>
</evidence>
<evidence type="ECO:0000313" key="8">
    <source>
        <dbReference type="Proteomes" id="UP001153954"/>
    </source>
</evidence>
<accession>A0AAU9THT2</accession>
<name>A0AAU9THT2_EUPED</name>
<organism evidence="7 8">
    <name type="scientific">Euphydryas editha</name>
    <name type="common">Edith's checkerspot</name>
    <dbReference type="NCBI Taxonomy" id="104508"/>
    <lineage>
        <taxon>Eukaryota</taxon>
        <taxon>Metazoa</taxon>
        <taxon>Ecdysozoa</taxon>
        <taxon>Arthropoda</taxon>
        <taxon>Hexapoda</taxon>
        <taxon>Insecta</taxon>
        <taxon>Pterygota</taxon>
        <taxon>Neoptera</taxon>
        <taxon>Endopterygota</taxon>
        <taxon>Lepidoptera</taxon>
        <taxon>Glossata</taxon>
        <taxon>Ditrysia</taxon>
        <taxon>Papilionoidea</taxon>
        <taxon>Nymphalidae</taxon>
        <taxon>Nymphalinae</taxon>
        <taxon>Euphydryas</taxon>
    </lineage>
</organism>
<evidence type="ECO:0000256" key="2">
    <source>
        <dbReference type="ARBA" id="ARBA00007373"/>
    </source>
</evidence>
<dbReference type="GO" id="GO:0006606">
    <property type="term" value="P:protein import into nucleus"/>
    <property type="evidence" value="ECO:0007669"/>
    <property type="project" value="TreeGrafter"/>
</dbReference>
<evidence type="ECO:0000256" key="1">
    <source>
        <dbReference type="ARBA" id="ARBA00004123"/>
    </source>
</evidence>
<dbReference type="InterPro" id="IPR004870">
    <property type="entry name" value="Nucleoporin_Nup155"/>
</dbReference>
<dbReference type="InterPro" id="IPR042538">
    <property type="entry name" value="Nucleoporin_Nup155_C_3"/>
</dbReference>
<dbReference type="GO" id="GO:0000972">
    <property type="term" value="P:transcription-dependent tethering of RNA polymerase II gene DNA at nuclear periphery"/>
    <property type="evidence" value="ECO:0007669"/>
    <property type="project" value="TreeGrafter"/>
</dbReference>
<reference evidence="7" key="1">
    <citation type="submission" date="2022-03" db="EMBL/GenBank/DDBJ databases">
        <authorList>
            <person name="Tunstrom K."/>
        </authorList>
    </citation>
    <scope>NUCLEOTIDE SEQUENCE</scope>
</reference>
<dbReference type="Pfam" id="PF03177">
    <property type="entry name" value="Nucleoporin_C"/>
    <property type="match status" value="1"/>
</dbReference>
<dbReference type="PANTHER" id="PTHR10350:SF6">
    <property type="entry name" value="NUCLEAR PORE COMPLEX PROTEIN NUP155"/>
    <property type="match status" value="1"/>
</dbReference>
<dbReference type="EMBL" id="CAKOGL010000005">
    <property type="protein sequence ID" value="CAH2086533.1"/>
    <property type="molecule type" value="Genomic_DNA"/>
</dbReference>
<evidence type="ECO:0000256" key="4">
    <source>
        <dbReference type="ARBA" id="ARBA00023242"/>
    </source>
</evidence>
<proteinExistence type="inferred from homology"/>
<comment type="subcellular location">
    <subcellularLocation>
        <location evidence="1">Nucleus</location>
    </subcellularLocation>
</comment>
<dbReference type="Proteomes" id="UP001153954">
    <property type="component" value="Unassembled WGS sequence"/>
</dbReference>
<keyword evidence="8" id="KW-1185">Reference proteome</keyword>
<feature type="domain" description="Nucleoporin Nup133/Nup155-like C-terminal" evidence="5">
    <location>
        <begin position="665"/>
        <end position="1320"/>
    </location>
</feature>
<comment type="caution">
    <text evidence="7">The sequence shown here is derived from an EMBL/GenBank/DDBJ whole genome shotgun (WGS) entry which is preliminary data.</text>
</comment>
<dbReference type="Gene3D" id="1.20.58.1780">
    <property type="match status" value="1"/>
</dbReference>
<dbReference type="Gene3D" id="1.25.40.450">
    <property type="entry name" value="Nucleoporin, helical domain, N-terminal subdomain"/>
    <property type="match status" value="1"/>
</dbReference>
<evidence type="ECO:0000259" key="6">
    <source>
        <dbReference type="Pfam" id="PF08801"/>
    </source>
</evidence>
<dbReference type="InterPro" id="IPR014908">
    <property type="entry name" value="Nucleoporin_Nup133/Nup155_N"/>
</dbReference>
<keyword evidence="4" id="KW-0539">Nucleus</keyword>
<dbReference type="InterPro" id="IPR042537">
    <property type="entry name" value="Nucleoporin_Nup155_C_2"/>
</dbReference>
<dbReference type="InterPro" id="IPR042533">
    <property type="entry name" value="Nucleoporin_Nup155_C_1"/>
</dbReference>
<gene>
    <name evidence="7" type="ORF">EEDITHA_LOCUS2899</name>
</gene>
<dbReference type="PANTHER" id="PTHR10350">
    <property type="entry name" value="NUCLEAR PORE COMPLEX PROTEIN NUP155"/>
    <property type="match status" value="1"/>
</dbReference>
<feature type="domain" description="Nucleoporin Nup133/Nup155-like N-terminal" evidence="6">
    <location>
        <begin position="84"/>
        <end position="457"/>
    </location>
</feature>
<evidence type="ECO:0000259" key="5">
    <source>
        <dbReference type="Pfam" id="PF03177"/>
    </source>
</evidence>
<comment type="similarity">
    <text evidence="2">Belongs to the non-repetitive/WGA-negative nucleoporin family.</text>
</comment>